<dbReference type="InterPro" id="IPR050118">
    <property type="entry name" value="Pur/Pyrimidine_PRTase"/>
</dbReference>
<reference evidence="4 5" key="1">
    <citation type="journal article" date="2019" name="Nat. Microbiol.">
        <title>Mediterranean grassland soil C-N compound turnover is dependent on rainfall and depth, and is mediated by genomically divergent microorganisms.</title>
        <authorList>
            <person name="Diamond S."/>
            <person name="Andeer P.F."/>
            <person name="Li Z."/>
            <person name="Crits-Christoph A."/>
            <person name="Burstein D."/>
            <person name="Anantharaman K."/>
            <person name="Lane K.R."/>
            <person name="Thomas B.C."/>
            <person name="Pan C."/>
            <person name="Northen T.R."/>
            <person name="Banfield J.F."/>
        </authorList>
    </citation>
    <scope>NUCLEOTIDE SEQUENCE [LARGE SCALE GENOMIC DNA]</scope>
    <source>
        <strain evidence="4">NP_8</strain>
    </source>
</reference>
<dbReference type="SUPFAM" id="SSF53271">
    <property type="entry name" value="PRTase-like"/>
    <property type="match status" value="1"/>
</dbReference>
<dbReference type="GO" id="GO:0006166">
    <property type="term" value="P:purine ribonucleoside salvage"/>
    <property type="evidence" value="ECO:0007669"/>
    <property type="project" value="UniProtKB-KW"/>
</dbReference>
<dbReference type="InterPro" id="IPR026597">
    <property type="entry name" value="HGPRTase-like"/>
</dbReference>
<dbReference type="NCBIfam" id="NF040646">
    <property type="entry name" value="HPT_Archaea"/>
    <property type="match status" value="1"/>
</dbReference>
<feature type="domain" description="Phosphoribosyltransferase" evidence="3">
    <location>
        <begin position="53"/>
        <end position="161"/>
    </location>
</feature>
<dbReference type="NCBIfam" id="NF002635">
    <property type="entry name" value="PRK02304.1-4"/>
    <property type="match status" value="1"/>
</dbReference>
<name>A0A537IJ15_9BACT</name>
<evidence type="ECO:0000256" key="1">
    <source>
        <dbReference type="ARBA" id="ARBA00022679"/>
    </source>
</evidence>
<evidence type="ECO:0000256" key="2">
    <source>
        <dbReference type="ARBA" id="ARBA00022726"/>
    </source>
</evidence>
<dbReference type="Proteomes" id="UP000318834">
    <property type="component" value="Unassembled WGS sequence"/>
</dbReference>
<sequence>MALDRLRASLAESPIVRFGDYDYFVHPITDGIPLGRPEVLDEVLSELVRIGEWNRCDKIVTAESMGFPLAAGLAMRVHKPYVFVRKRQYGLPGEVSLKQTTGYSKTDMFINNIRRGDRVVFVDDVISTGGTLLAIVKALRTLGAEIADVLIVFEKTREKARMEKELGIRIKTLIKVDVVQGKLVERA</sequence>
<dbReference type="PANTHER" id="PTHR43864">
    <property type="entry name" value="HYPOXANTHINE/GUANINE PHOSPHORIBOSYLTRANSFERASE"/>
    <property type="match status" value="1"/>
</dbReference>
<proteinExistence type="predicted"/>
<evidence type="ECO:0000313" key="4">
    <source>
        <dbReference type="EMBL" id="TMI71062.1"/>
    </source>
</evidence>
<protein>
    <submittedName>
        <fullName evidence="4">Purine phosphoribosyltransferase family protein</fullName>
    </submittedName>
</protein>
<dbReference type="Pfam" id="PF00156">
    <property type="entry name" value="Pribosyltran"/>
    <property type="match status" value="1"/>
</dbReference>
<keyword evidence="1 4" id="KW-0808">Transferase</keyword>
<keyword evidence="2" id="KW-0660">Purine salvage</keyword>
<evidence type="ECO:0000313" key="5">
    <source>
        <dbReference type="Proteomes" id="UP000318834"/>
    </source>
</evidence>
<dbReference type="Gene3D" id="3.40.50.2020">
    <property type="match status" value="1"/>
</dbReference>
<evidence type="ECO:0000259" key="3">
    <source>
        <dbReference type="Pfam" id="PF00156"/>
    </source>
</evidence>
<dbReference type="EMBL" id="VBAP01000124">
    <property type="protein sequence ID" value="TMI71062.1"/>
    <property type="molecule type" value="Genomic_DNA"/>
</dbReference>
<accession>A0A537IJ15</accession>
<dbReference type="InterPro" id="IPR000836">
    <property type="entry name" value="PRTase_dom"/>
</dbReference>
<dbReference type="CDD" id="cd06223">
    <property type="entry name" value="PRTases_typeI"/>
    <property type="match status" value="1"/>
</dbReference>
<comment type="caution">
    <text evidence="4">The sequence shown here is derived from an EMBL/GenBank/DDBJ whole genome shotgun (WGS) entry which is preliminary data.</text>
</comment>
<keyword evidence="4" id="KW-0328">Glycosyltransferase</keyword>
<organism evidence="4 5">
    <name type="scientific">Candidatus Segetimicrobium genomatis</name>
    <dbReference type="NCBI Taxonomy" id="2569760"/>
    <lineage>
        <taxon>Bacteria</taxon>
        <taxon>Bacillati</taxon>
        <taxon>Candidatus Sysuimicrobiota</taxon>
        <taxon>Candidatus Sysuimicrobiia</taxon>
        <taxon>Candidatus Sysuimicrobiales</taxon>
        <taxon>Candidatus Segetimicrobiaceae</taxon>
        <taxon>Candidatus Segetimicrobium</taxon>
    </lineage>
</organism>
<dbReference type="InterPro" id="IPR029057">
    <property type="entry name" value="PRTase-like"/>
</dbReference>
<gene>
    <name evidence="4" type="ORF">E6H05_13020</name>
</gene>
<dbReference type="GO" id="GO:0016757">
    <property type="term" value="F:glycosyltransferase activity"/>
    <property type="evidence" value="ECO:0007669"/>
    <property type="project" value="UniProtKB-KW"/>
</dbReference>
<dbReference type="AlphaFoldDB" id="A0A537IJ15"/>
<dbReference type="PANTHER" id="PTHR43864:SF1">
    <property type="entry name" value="XANTHINE PHOSPHORIBOSYLTRANSFERASE"/>
    <property type="match status" value="1"/>
</dbReference>